<name>A0A7D3UQY0_9VIRU</name>
<dbReference type="CDD" id="cd06127">
    <property type="entry name" value="DEDDh"/>
    <property type="match status" value="1"/>
</dbReference>
<dbReference type="SUPFAM" id="SSF53098">
    <property type="entry name" value="Ribonuclease H-like"/>
    <property type="match status" value="1"/>
</dbReference>
<keyword evidence="3" id="KW-1185">Reference proteome</keyword>
<dbReference type="GO" id="GO:0004527">
    <property type="term" value="F:exonuclease activity"/>
    <property type="evidence" value="ECO:0007669"/>
    <property type="project" value="UniProtKB-KW"/>
</dbReference>
<reference evidence="2 3" key="1">
    <citation type="submission" date="2020-04" db="EMBL/GenBank/DDBJ databases">
        <title>Advantages and limits of metagenomic assembly and binning of a giant virus.</title>
        <authorList>
            <person name="Schulz F."/>
            <person name="Andreani J."/>
            <person name="Francis R."/>
            <person name="Boudjemaa H."/>
            <person name="Bou Khalil J.Y."/>
            <person name="Lee J."/>
            <person name="La Scola B."/>
            <person name="Woyke T."/>
        </authorList>
    </citation>
    <scope>NUCLEOTIDE SEQUENCE [LARGE SCALE GENOMIC DNA]</scope>
    <source>
        <strain evidence="2 3">FV1/VV64</strain>
    </source>
</reference>
<accession>A0A7D3UQY0</accession>
<dbReference type="GO" id="GO:0003676">
    <property type="term" value="F:nucleic acid binding"/>
    <property type="evidence" value="ECO:0007669"/>
    <property type="project" value="InterPro"/>
</dbReference>
<dbReference type="Gene3D" id="3.30.420.10">
    <property type="entry name" value="Ribonuclease H-like superfamily/Ribonuclease H"/>
    <property type="match status" value="1"/>
</dbReference>
<dbReference type="SMART" id="SM00479">
    <property type="entry name" value="EXOIII"/>
    <property type="match status" value="1"/>
</dbReference>
<dbReference type="InterPro" id="IPR012337">
    <property type="entry name" value="RNaseH-like_sf"/>
</dbReference>
<proteinExistence type="predicted"/>
<protein>
    <submittedName>
        <fullName evidence="2">DEDdh 3'-5' exonuclease</fullName>
    </submittedName>
</protein>
<evidence type="ECO:0000259" key="1">
    <source>
        <dbReference type="SMART" id="SM00479"/>
    </source>
</evidence>
<dbReference type="InterPro" id="IPR036397">
    <property type="entry name" value="RNaseH_sf"/>
</dbReference>
<keyword evidence="2" id="KW-0540">Nuclease</keyword>
<sequence>MPKNADPIKQTVTNIMVVDIETTGFPEKLGFYKYYDYTDTDKYNNSRIVQIAWGLYDKSGKSLKSTNHIIKPNGFMITNHEYHGITDEFATDLGIELTIALQQLLNDLKTTSLIVGHNMMFSENIIMSEAHRYGMHQVIDEFKKKRKCCTGFGSEQLVKIELEHGKYKMPSLEELYNWCFKKPLTNQHNAKYDVIHIAECYFYIKSIKKN</sequence>
<dbReference type="EMBL" id="MT418680">
    <property type="protein sequence ID" value="QKF94808.1"/>
    <property type="molecule type" value="Genomic_DNA"/>
</dbReference>
<organism evidence="2 3">
    <name type="scientific">Fadolivirus FV1/VV64</name>
    <dbReference type="NCBI Taxonomy" id="3070911"/>
    <lineage>
        <taxon>Viruses</taxon>
        <taxon>Varidnaviria</taxon>
        <taxon>Bamfordvirae</taxon>
        <taxon>Nucleocytoviricota</taxon>
        <taxon>Megaviricetes</taxon>
        <taxon>Imitervirales</taxon>
        <taxon>Mimiviridae</taxon>
        <taxon>Klosneuvirinae</taxon>
        <taxon>Fadolivirus</taxon>
        <taxon>Fadolivirus algeromassiliense</taxon>
    </lineage>
</organism>
<gene>
    <name evidence="2" type="ORF">Fadolivirus_1_1350</name>
</gene>
<evidence type="ECO:0000313" key="2">
    <source>
        <dbReference type="EMBL" id="QKF94808.1"/>
    </source>
</evidence>
<feature type="domain" description="Exonuclease" evidence="1">
    <location>
        <begin position="14"/>
        <end position="210"/>
    </location>
</feature>
<keyword evidence="2" id="KW-0378">Hydrolase</keyword>
<keyword evidence="2" id="KW-0269">Exonuclease</keyword>
<evidence type="ECO:0000313" key="3">
    <source>
        <dbReference type="Proteomes" id="UP001162001"/>
    </source>
</evidence>
<dbReference type="InterPro" id="IPR013520">
    <property type="entry name" value="Ribonucl_H"/>
</dbReference>
<dbReference type="Proteomes" id="UP001162001">
    <property type="component" value="Segment"/>
</dbReference>